<comment type="caution">
    <text evidence="2">The sequence shown here is derived from an EMBL/GenBank/DDBJ whole genome shotgun (WGS) entry which is preliminary data.</text>
</comment>
<reference evidence="3" key="1">
    <citation type="journal article" date="2019" name="Int. J. Syst. Evol. Microbiol.">
        <title>The Global Catalogue of Microorganisms (GCM) 10K type strain sequencing project: providing services to taxonomists for standard genome sequencing and annotation.</title>
        <authorList>
            <consortium name="The Broad Institute Genomics Platform"/>
            <consortium name="The Broad Institute Genome Sequencing Center for Infectious Disease"/>
            <person name="Wu L."/>
            <person name="Ma J."/>
        </authorList>
    </citation>
    <scope>NUCLEOTIDE SEQUENCE [LARGE SCALE GENOMIC DNA]</scope>
    <source>
        <strain evidence="3">JCM 15443</strain>
    </source>
</reference>
<dbReference type="InterPro" id="IPR001633">
    <property type="entry name" value="EAL_dom"/>
</dbReference>
<dbReference type="PANTHER" id="PTHR33121">
    <property type="entry name" value="CYCLIC DI-GMP PHOSPHODIESTERASE PDEF"/>
    <property type="match status" value="1"/>
</dbReference>
<evidence type="ECO:0000313" key="2">
    <source>
        <dbReference type="EMBL" id="GGL99136.1"/>
    </source>
</evidence>
<dbReference type="PANTHER" id="PTHR33121:SF15">
    <property type="entry name" value="BLUE LIGHT- AND TEMPERATURE-REGULATED ANTIREPRESSOR BLUF"/>
    <property type="match status" value="1"/>
</dbReference>
<organism evidence="2 3">
    <name type="scientific">Deinococcus aerophilus</name>
    <dbReference type="NCBI Taxonomy" id="522488"/>
    <lineage>
        <taxon>Bacteria</taxon>
        <taxon>Thermotogati</taxon>
        <taxon>Deinococcota</taxon>
        <taxon>Deinococci</taxon>
        <taxon>Deinococcales</taxon>
        <taxon>Deinococcaceae</taxon>
        <taxon>Deinococcus</taxon>
    </lineage>
</organism>
<gene>
    <name evidence="2" type="ORF">GCM10010841_04590</name>
</gene>
<sequence>MTDRTAPCRACQVPPASPLTLQMAFQPIVDMSRREVYAYEALVRGPQGQPAGWVFEQFQAAQDSAGAPDVGSLYHLDQQCRMTAIRSAARLGMQTRLSINIMPNAVYNPRTCIQATLQTAREVGFPLERLLFEITEHEQVPDAAHVRNIIDTYRAWGFGTALDDYGAGHANLGLLLAIRPDVVKIDRTVVSGLHHDRWQQAALRHMAQFAREAGVLLVAEGVEDLAEARCLLSLGITHMQGYALARPGLECLPEIAPEVYAQLN</sequence>
<evidence type="ECO:0000313" key="3">
    <source>
        <dbReference type="Proteomes" id="UP000661918"/>
    </source>
</evidence>
<name>A0ABQ2GJ88_9DEIO</name>
<dbReference type="RefSeq" id="WP_229752798.1">
    <property type="nucleotide sequence ID" value="NZ_BMOM01000002.1"/>
</dbReference>
<dbReference type="SUPFAM" id="SSF141868">
    <property type="entry name" value="EAL domain-like"/>
    <property type="match status" value="1"/>
</dbReference>
<dbReference type="EMBL" id="BMOM01000002">
    <property type="protein sequence ID" value="GGL99136.1"/>
    <property type="molecule type" value="Genomic_DNA"/>
</dbReference>
<dbReference type="Gene3D" id="3.20.20.450">
    <property type="entry name" value="EAL domain"/>
    <property type="match status" value="1"/>
</dbReference>
<proteinExistence type="predicted"/>
<evidence type="ECO:0000259" key="1">
    <source>
        <dbReference type="PROSITE" id="PS50883"/>
    </source>
</evidence>
<dbReference type="SMART" id="SM00052">
    <property type="entry name" value="EAL"/>
    <property type="match status" value="1"/>
</dbReference>
<dbReference type="InterPro" id="IPR035919">
    <property type="entry name" value="EAL_sf"/>
</dbReference>
<accession>A0ABQ2GJ88</accession>
<dbReference type="InterPro" id="IPR050706">
    <property type="entry name" value="Cyclic-di-GMP_PDE-like"/>
</dbReference>
<dbReference type="Proteomes" id="UP000661918">
    <property type="component" value="Unassembled WGS sequence"/>
</dbReference>
<keyword evidence="3" id="KW-1185">Reference proteome</keyword>
<dbReference type="PROSITE" id="PS50883">
    <property type="entry name" value="EAL"/>
    <property type="match status" value="1"/>
</dbReference>
<feature type="domain" description="EAL" evidence="1">
    <location>
        <begin position="4"/>
        <end position="261"/>
    </location>
</feature>
<dbReference type="CDD" id="cd01948">
    <property type="entry name" value="EAL"/>
    <property type="match status" value="1"/>
</dbReference>
<dbReference type="Pfam" id="PF00563">
    <property type="entry name" value="EAL"/>
    <property type="match status" value="1"/>
</dbReference>
<protein>
    <submittedName>
        <fullName evidence="2">Diguanylate phosphodiesterase</fullName>
    </submittedName>
</protein>